<dbReference type="EMBL" id="BNAG01000002">
    <property type="protein sequence ID" value="GHE62800.1"/>
    <property type="molecule type" value="Genomic_DNA"/>
</dbReference>
<sequence>MKPLHLYMTLLLLPFLTRVGKAQQISQFSQYINNHYLINAASSNLNNDLNLALSFRKQQNPWLKNTDSYYLSLYKALKPVGKNQTTSNGFRDTKAVMNSTVAYVNPKAIQVLGGIISKDNFGLVHRQTAHANYGVHLPLNSVVTMSAGASVGYIRLRIADNFFVLEDNDLPFQQFMQGFDRQDFLDLSLGIALYSSKARIFYSVERLFSGNSIHEGNHETFRIKNQHFVGLGYRLEINDWSFTPSVLQRINHISDLGRDYTLQTGYKNNIWATFSLRNEEVLVMGIGLRLSGKMEFHFNYDSGAFNERTQSTSANEFLLKLRL</sequence>
<accession>A0ABQ3I9Q7</accession>
<reference evidence="2" key="1">
    <citation type="journal article" date="2019" name="Int. J. Syst. Evol. Microbiol.">
        <title>The Global Catalogue of Microorganisms (GCM) 10K type strain sequencing project: providing services to taxonomists for standard genome sequencing and annotation.</title>
        <authorList>
            <consortium name="The Broad Institute Genomics Platform"/>
            <consortium name="The Broad Institute Genome Sequencing Center for Infectious Disease"/>
            <person name="Wu L."/>
            <person name="Ma J."/>
        </authorList>
    </citation>
    <scope>NUCLEOTIDE SEQUENCE [LARGE SCALE GENOMIC DNA]</scope>
    <source>
        <strain evidence="2">CGMCC 1.15111</strain>
    </source>
</reference>
<protein>
    <recommendedName>
        <fullName evidence="3">Type IX secretion system membrane protein PorP/SprF</fullName>
    </recommendedName>
</protein>
<dbReference type="Proteomes" id="UP000658258">
    <property type="component" value="Unassembled WGS sequence"/>
</dbReference>
<dbReference type="NCBIfam" id="TIGR03519">
    <property type="entry name" value="T9SS_PorP_fam"/>
    <property type="match status" value="1"/>
</dbReference>
<keyword evidence="2" id="KW-1185">Reference proteome</keyword>
<dbReference type="Pfam" id="PF11751">
    <property type="entry name" value="PorP_SprF"/>
    <property type="match status" value="1"/>
</dbReference>
<dbReference type="InterPro" id="IPR019861">
    <property type="entry name" value="PorP/SprF_Bacteroidetes"/>
</dbReference>
<evidence type="ECO:0008006" key="3">
    <source>
        <dbReference type="Google" id="ProtNLM"/>
    </source>
</evidence>
<evidence type="ECO:0000313" key="1">
    <source>
        <dbReference type="EMBL" id="GHE62800.1"/>
    </source>
</evidence>
<gene>
    <name evidence="1" type="ORF">GCM10011340_17600</name>
</gene>
<comment type="caution">
    <text evidence="1">The sequence shown here is derived from an EMBL/GenBank/DDBJ whole genome shotgun (WGS) entry which is preliminary data.</text>
</comment>
<proteinExistence type="predicted"/>
<evidence type="ECO:0000313" key="2">
    <source>
        <dbReference type="Proteomes" id="UP000658258"/>
    </source>
</evidence>
<name>A0ABQ3I9Q7_9BACT</name>
<organism evidence="1 2">
    <name type="scientific">Roseivirga thermotolerans</name>
    <dbReference type="NCBI Taxonomy" id="1758176"/>
    <lineage>
        <taxon>Bacteria</taxon>
        <taxon>Pseudomonadati</taxon>
        <taxon>Bacteroidota</taxon>
        <taxon>Cytophagia</taxon>
        <taxon>Cytophagales</taxon>
        <taxon>Roseivirgaceae</taxon>
        <taxon>Roseivirga</taxon>
    </lineage>
</organism>
<dbReference type="RefSeq" id="WP_189629856.1">
    <property type="nucleotide sequence ID" value="NZ_BNAG01000002.1"/>
</dbReference>